<keyword evidence="1" id="KW-0696">RNA-directed RNA polymerase</keyword>
<evidence type="ECO:0000256" key="4">
    <source>
        <dbReference type="ARBA" id="ARBA00022953"/>
    </source>
</evidence>
<dbReference type="RefSeq" id="YP_009666027.1">
    <property type="nucleotide sequence ID" value="NC_043417.1"/>
</dbReference>
<dbReference type="PROSITE" id="PS50507">
    <property type="entry name" value="RDRP_SSRNA_POS"/>
    <property type="match status" value="1"/>
</dbReference>
<keyword evidence="2" id="KW-0808">Transferase</keyword>
<dbReference type="SUPFAM" id="SSF56672">
    <property type="entry name" value="DNA/RNA polymerases"/>
    <property type="match status" value="1"/>
</dbReference>
<sequence>NAVFGPIFKVLTRRVRQCLLPNIFLYTEMTSDDFSAKLYSLLGGIDDYYKGEIDFSKFDKSQDFFCKNYEIKLYSFLGFDSEFLELWSASEYFCRARSIHNDLSFTTFAQRRSGTANTFFGNCMITLMMLSLYYDFRNFSAVAVAGDDSILFSKTPIVDHSDHMILDNGFEAKFLRDKPAYFCSRFILFANDYIYFVPDPYKVIVKLGKPLTDVTVNGLWERYISFKDYTKYLNFETVVWHLAIATNIRYGIEGKNTYSAICALNCIRSNFKRFREVYPGVEGVIETTHPVMKKLLSRFYNIISRGFSSDDSWTFDPVPIKEKRMLIFQHQSPEGFG</sequence>
<evidence type="ECO:0000313" key="7">
    <source>
        <dbReference type="Proteomes" id="UP000243415"/>
    </source>
</evidence>
<dbReference type="InterPro" id="IPR001788">
    <property type="entry name" value="RNA-dep_RNA_pol_alsuvir"/>
</dbReference>
<dbReference type="EMBL" id="AJ440010">
    <property type="protein sequence ID" value="CAD29306.1"/>
    <property type="molecule type" value="Genomic_RNA"/>
</dbReference>
<gene>
    <name evidence="6" type="primary">RdRp</name>
</gene>
<evidence type="ECO:0000256" key="1">
    <source>
        <dbReference type="ARBA" id="ARBA00022484"/>
    </source>
</evidence>
<dbReference type="GeneID" id="40526211"/>
<name>Q8QL61_9CLOS</name>
<reference evidence="6 7" key="1">
    <citation type="submission" date="2002-03" db="EMBL/GenBank/DDBJ databases">
        <title>Partial nucleotide sequence of olive leaf yellowing associated virus genomic RNA.</title>
        <authorList>
            <person name="Saponari M."/>
        </authorList>
    </citation>
    <scope>NUCLEOTIDE SEQUENCE [LARGE SCALE GENOMIC DNA]</scope>
</reference>
<proteinExistence type="predicted"/>
<keyword evidence="3" id="KW-0548">Nucleotidyltransferase</keyword>
<dbReference type="Proteomes" id="UP000243415">
    <property type="component" value="Segment"/>
</dbReference>
<dbReference type="GO" id="GO:0039694">
    <property type="term" value="P:viral RNA genome replication"/>
    <property type="evidence" value="ECO:0007669"/>
    <property type="project" value="InterPro"/>
</dbReference>
<organism evidence="6 7">
    <name type="scientific">Olive leaf yellowing-associated virus</name>
    <dbReference type="NCBI Taxonomy" id="82791"/>
    <lineage>
        <taxon>Viruses</taxon>
        <taxon>Riboviria</taxon>
        <taxon>Orthornavirae</taxon>
        <taxon>Kitrinoviricota</taxon>
        <taxon>Alsuviricetes</taxon>
        <taxon>Martellivirales</taxon>
        <taxon>Closteroviridae</taxon>
        <taxon>Olivavirus</taxon>
        <taxon>Olivavirus flavioleae</taxon>
    </lineage>
</organism>
<accession>Q8QL61</accession>
<dbReference type="GO" id="GO:0006351">
    <property type="term" value="P:DNA-templated transcription"/>
    <property type="evidence" value="ECO:0007669"/>
    <property type="project" value="InterPro"/>
</dbReference>
<evidence type="ECO:0000313" key="6">
    <source>
        <dbReference type="EMBL" id="CAD29306.1"/>
    </source>
</evidence>
<dbReference type="GO" id="GO:0003968">
    <property type="term" value="F:RNA-directed RNA polymerase activity"/>
    <property type="evidence" value="ECO:0007669"/>
    <property type="project" value="UniProtKB-KW"/>
</dbReference>
<protein>
    <submittedName>
        <fullName evidence="6">RNA dependent RNA polymerase</fullName>
    </submittedName>
</protein>
<evidence type="ECO:0000256" key="3">
    <source>
        <dbReference type="ARBA" id="ARBA00022695"/>
    </source>
</evidence>
<dbReference type="InterPro" id="IPR043502">
    <property type="entry name" value="DNA/RNA_pol_sf"/>
</dbReference>
<feature type="domain" description="RdRp catalytic" evidence="5">
    <location>
        <begin position="48"/>
        <end position="161"/>
    </location>
</feature>
<dbReference type="InterPro" id="IPR007094">
    <property type="entry name" value="RNA-dir_pol_PSvirus"/>
</dbReference>
<keyword evidence="4" id="KW-0693">Viral RNA replication</keyword>
<dbReference type="KEGG" id="vg:40526211"/>
<evidence type="ECO:0000259" key="5">
    <source>
        <dbReference type="PROSITE" id="PS50507"/>
    </source>
</evidence>
<dbReference type="GO" id="GO:0003723">
    <property type="term" value="F:RNA binding"/>
    <property type="evidence" value="ECO:0007669"/>
    <property type="project" value="InterPro"/>
</dbReference>
<feature type="non-terminal residue" evidence="6">
    <location>
        <position position="1"/>
    </location>
</feature>
<keyword evidence="7" id="KW-1185">Reference proteome</keyword>
<dbReference type="Pfam" id="PF00978">
    <property type="entry name" value="RdRP_2"/>
    <property type="match status" value="1"/>
</dbReference>
<evidence type="ECO:0000256" key="2">
    <source>
        <dbReference type="ARBA" id="ARBA00022679"/>
    </source>
</evidence>